<name>A0A4P8ITA8_9BURK</name>
<proteinExistence type="predicted"/>
<evidence type="ECO:0000313" key="1">
    <source>
        <dbReference type="EMBL" id="QCP52448.1"/>
    </source>
</evidence>
<keyword evidence="2" id="KW-1185">Reference proteome</keyword>
<dbReference type="Proteomes" id="UP000298656">
    <property type="component" value="Chromosome 2"/>
</dbReference>
<dbReference type="EMBL" id="CP040078">
    <property type="protein sequence ID" value="QCP52448.1"/>
    <property type="molecule type" value="Genomic_DNA"/>
</dbReference>
<dbReference type="Gene3D" id="2.60.120.10">
    <property type="entry name" value="Jelly Rolls"/>
    <property type="match status" value="1"/>
</dbReference>
<reference evidence="1 2" key="1">
    <citation type="submission" date="2019-05" db="EMBL/GenBank/DDBJ databases">
        <title>Burkholderia sp. DHOD12, isolated from subtropical forest soil.</title>
        <authorList>
            <person name="Gao Z.-H."/>
            <person name="Qiu L.-H."/>
        </authorList>
    </citation>
    <scope>NUCLEOTIDE SEQUENCE [LARGE SCALE GENOMIC DNA]</scope>
    <source>
        <strain evidence="1 2">DHOD12</strain>
    </source>
</reference>
<sequence>MNHSTSEEHQANRRSVLTLALASAVASPALLLPTDASAERYRADEGTQLAPGVRRVEVSKRTSEIPAYKSVALVDLVFQPKSKFANPAMATDMVCHCLEGELLVDQGMGKPFVAKTGDVWTCKKGMAETTTNQSDTIVGIMRIALLAT</sequence>
<dbReference type="InterPro" id="IPR014710">
    <property type="entry name" value="RmlC-like_jellyroll"/>
</dbReference>
<dbReference type="KEGG" id="tvl:FAZ95_25095"/>
<protein>
    <recommendedName>
        <fullName evidence="3">Cupin domain-containing protein</fullName>
    </recommendedName>
</protein>
<gene>
    <name evidence="1" type="ORF">FAZ95_25095</name>
</gene>
<dbReference type="PROSITE" id="PS51318">
    <property type="entry name" value="TAT"/>
    <property type="match status" value="1"/>
</dbReference>
<dbReference type="InterPro" id="IPR006311">
    <property type="entry name" value="TAT_signal"/>
</dbReference>
<dbReference type="RefSeq" id="WP_137335220.1">
    <property type="nucleotide sequence ID" value="NZ_CP040078.1"/>
</dbReference>
<evidence type="ECO:0000313" key="2">
    <source>
        <dbReference type="Proteomes" id="UP000298656"/>
    </source>
</evidence>
<organism evidence="1 2">
    <name type="scientific">Trinickia violacea</name>
    <dbReference type="NCBI Taxonomy" id="2571746"/>
    <lineage>
        <taxon>Bacteria</taxon>
        <taxon>Pseudomonadati</taxon>
        <taxon>Pseudomonadota</taxon>
        <taxon>Betaproteobacteria</taxon>
        <taxon>Burkholderiales</taxon>
        <taxon>Burkholderiaceae</taxon>
        <taxon>Trinickia</taxon>
    </lineage>
</organism>
<accession>A0A4P8ITA8</accession>
<dbReference type="InterPro" id="IPR011051">
    <property type="entry name" value="RmlC_Cupin_sf"/>
</dbReference>
<dbReference type="AlphaFoldDB" id="A0A4P8ITA8"/>
<evidence type="ECO:0008006" key="3">
    <source>
        <dbReference type="Google" id="ProtNLM"/>
    </source>
</evidence>
<dbReference type="SUPFAM" id="SSF51182">
    <property type="entry name" value="RmlC-like cupins"/>
    <property type="match status" value="1"/>
</dbReference>
<dbReference type="OrthoDB" id="8018599at2"/>